<organism evidence="1 2">
    <name type="scientific">Obba rivulosa</name>
    <dbReference type="NCBI Taxonomy" id="1052685"/>
    <lineage>
        <taxon>Eukaryota</taxon>
        <taxon>Fungi</taxon>
        <taxon>Dikarya</taxon>
        <taxon>Basidiomycota</taxon>
        <taxon>Agaricomycotina</taxon>
        <taxon>Agaricomycetes</taxon>
        <taxon>Polyporales</taxon>
        <taxon>Gelatoporiaceae</taxon>
        <taxon>Obba</taxon>
    </lineage>
</organism>
<dbReference type="Proteomes" id="UP000250043">
    <property type="component" value="Unassembled WGS sequence"/>
</dbReference>
<feature type="non-terminal residue" evidence="1">
    <location>
        <position position="105"/>
    </location>
</feature>
<feature type="non-terminal residue" evidence="1">
    <location>
        <position position="1"/>
    </location>
</feature>
<name>A0A8E2ALE6_9APHY</name>
<keyword evidence="2" id="KW-1185">Reference proteome</keyword>
<accession>A0A8E2ALE6</accession>
<evidence type="ECO:0000313" key="2">
    <source>
        <dbReference type="Proteomes" id="UP000250043"/>
    </source>
</evidence>
<dbReference type="OrthoDB" id="3211671at2759"/>
<sequence>SYRLDLSSSLWRHGVHDMFHSSLLQIHEANDDRLFLGRLDSQFLDLDDPEGKREWFIGKILLHCRSATDAIFEVLWTSGDCTWVPYVQIPNVAILSDYLELLGIE</sequence>
<evidence type="ECO:0000313" key="1">
    <source>
        <dbReference type="EMBL" id="OCH84410.1"/>
    </source>
</evidence>
<dbReference type="EMBL" id="KV722677">
    <property type="protein sequence ID" value="OCH84410.1"/>
    <property type="molecule type" value="Genomic_DNA"/>
</dbReference>
<evidence type="ECO:0008006" key="3">
    <source>
        <dbReference type="Google" id="ProtNLM"/>
    </source>
</evidence>
<dbReference type="AlphaFoldDB" id="A0A8E2ALE6"/>
<gene>
    <name evidence="1" type="ORF">OBBRIDRAFT_692892</name>
</gene>
<reference evidence="1 2" key="1">
    <citation type="submission" date="2016-07" db="EMBL/GenBank/DDBJ databases">
        <title>Draft genome of the white-rot fungus Obba rivulosa 3A-2.</title>
        <authorList>
            <consortium name="DOE Joint Genome Institute"/>
            <person name="Miettinen O."/>
            <person name="Riley R."/>
            <person name="Acob R."/>
            <person name="Barry K."/>
            <person name="Cullen D."/>
            <person name="De Vries R."/>
            <person name="Hainaut M."/>
            <person name="Hatakka A."/>
            <person name="Henrissat B."/>
            <person name="Hilden K."/>
            <person name="Kuo R."/>
            <person name="Labutti K."/>
            <person name="Lipzen A."/>
            <person name="Makela M.R."/>
            <person name="Sandor L."/>
            <person name="Spatafora J.W."/>
            <person name="Grigoriev I.V."/>
            <person name="Hibbett D.S."/>
        </authorList>
    </citation>
    <scope>NUCLEOTIDE SEQUENCE [LARGE SCALE GENOMIC DNA]</scope>
    <source>
        <strain evidence="1 2">3A-2</strain>
    </source>
</reference>
<proteinExistence type="predicted"/>
<protein>
    <recommendedName>
        <fullName evidence="3">Chromo domain-containing protein</fullName>
    </recommendedName>
</protein>